<proteinExistence type="predicted"/>
<dbReference type="PANTHER" id="PTHR33375">
    <property type="entry name" value="CHROMOSOME-PARTITIONING PROTEIN PARB-RELATED"/>
    <property type="match status" value="1"/>
</dbReference>
<dbReference type="AlphaFoldDB" id="A0A6J5BX63"/>
<organism evidence="2 3">
    <name type="scientific">Paraburkholderia sediminicola</name>
    <dbReference type="NCBI Taxonomy" id="458836"/>
    <lineage>
        <taxon>Bacteria</taxon>
        <taxon>Pseudomonadati</taxon>
        <taxon>Pseudomonadota</taxon>
        <taxon>Betaproteobacteria</taxon>
        <taxon>Burkholderiales</taxon>
        <taxon>Burkholderiaceae</taxon>
        <taxon>Paraburkholderia</taxon>
    </lineage>
</organism>
<dbReference type="SUPFAM" id="SSF109709">
    <property type="entry name" value="KorB DNA-binding domain-like"/>
    <property type="match status" value="1"/>
</dbReference>
<dbReference type="GO" id="GO:0005694">
    <property type="term" value="C:chromosome"/>
    <property type="evidence" value="ECO:0007669"/>
    <property type="project" value="TreeGrafter"/>
</dbReference>
<evidence type="ECO:0000313" key="2">
    <source>
        <dbReference type="EMBL" id="CAB3718383.1"/>
    </source>
</evidence>
<gene>
    <name evidence="2" type="ORF">LMG24238_04662</name>
</gene>
<protein>
    <recommendedName>
        <fullName evidence="1">RepB plasmid partition domain-containing protein</fullName>
    </recommendedName>
</protein>
<sequence length="224" mass="24734">MLGYAEIPAYVVESSEQDCMVMSLVENVARRNHSAPELLREIDALRGAGYSDPEIATKVGLSVAYLQDVLMLMEHGEERLLAAVDSGTVPIALAIQISRATDTEVQRALADAYAAGALKGRQIAIVRRLIQRRALTGNAIPRHGTSSTESQALTPERLRKMYIKAGEKQRLLVKKAELVDIRLNFLVEALRDLLGNPDFVETLRSEGFATLPHALQQRIFREAT</sequence>
<keyword evidence="3" id="KW-1185">Reference proteome</keyword>
<dbReference type="GO" id="GO:0007059">
    <property type="term" value="P:chromosome segregation"/>
    <property type="evidence" value="ECO:0007669"/>
    <property type="project" value="TreeGrafter"/>
</dbReference>
<feature type="domain" description="RepB plasmid partition" evidence="1">
    <location>
        <begin position="29"/>
        <end position="197"/>
    </location>
</feature>
<dbReference type="EMBL" id="CADIKC010000007">
    <property type="protein sequence ID" value="CAB3718383.1"/>
    <property type="molecule type" value="Genomic_DNA"/>
</dbReference>
<name>A0A6J5BX63_9BURK</name>
<dbReference type="InterPro" id="IPR011111">
    <property type="entry name" value="Plasmid_RepB"/>
</dbReference>
<evidence type="ECO:0000313" key="3">
    <source>
        <dbReference type="Proteomes" id="UP000494255"/>
    </source>
</evidence>
<evidence type="ECO:0000259" key="1">
    <source>
        <dbReference type="Pfam" id="PF07506"/>
    </source>
</evidence>
<reference evidence="2 3" key="1">
    <citation type="submission" date="2020-04" db="EMBL/GenBank/DDBJ databases">
        <authorList>
            <person name="De Canck E."/>
        </authorList>
    </citation>
    <scope>NUCLEOTIDE SEQUENCE [LARGE SCALE GENOMIC DNA]</scope>
    <source>
        <strain evidence="2 3">LMG 24238</strain>
    </source>
</reference>
<accession>A0A6J5BX63</accession>
<dbReference type="Gene3D" id="1.10.10.2830">
    <property type="match status" value="1"/>
</dbReference>
<dbReference type="PANTHER" id="PTHR33375:SF1">
    <property type="entry name" value="CHROMOSOME-PARTITIONING PROTEIN PARB-RELATED"/>
    <property type="match status" value="1"/>
</dbReference>
<dbReference type="Proteomes" id="UP000494255">
    <property type="component" value="Unassembled WGS sequence"/>
</dbReference>
<dbReference type="Pfam" id="PF07506">
    <property type="entry name" value="RepB"/>
    <property type="match status" value="1"/>
</dbReference>
<dbReference type="InterPro" id="IPR050336">
    <property type="entry name" value="Chromosome_partition/occlusion"/>
</dbReference>